<evidence type="ECO:0000259" key="7">
    <source>
        <dbReference type="Pfam" id="PF02463"/>
    </source>
</evidence>
<dbReference type="InterPro" id="IPR027417">
    <property type="entry name" value="P-loop_NTPase"/>
</dbReference>
<evidence type="ECO:0000313" key="9">
    <source>
        <dbReference type="Proteomes" id="UP000494165"/>
    </source>
</evidence>
<evidence type="ECO:0000313" key="8">
    <source>
        <dbReference type="EMBL" id="CAB3381329.1"/>
    </source>
</evidence>
<accession>A0A8S1DT46</accession>
<proteinExistence type="predicted"/>
<evidence type="ECO:0000256" key="4">
    <source>
        <dbReference type="ARBA" id="ARBA00023242"/>
    </source>
</evidence>
<dbReference type="PANTHER" id="PTHR18937">
    <property type="entry name" value="STRUCTURAL MAINTENANCE OF CHROMOSOMES SMC FAMILY MEMBER"/>
    <property type="match status" value="1"/>
</dbReference>
<keyword evidence="4" id="KW-0539">Nucleus</keyword>
<evidence type="ECO:0000256" key="1">
    <source>
        <dbReference type="ARBA" id="ARBA00004123"/>
    </source>
</evidence>
<dbReference type="AlphaFoldDB" id="A0A8S1DT46"/>
<dbReference type="GO" id="GO:0051301">
    <property type="term" value="P:cell division"/>
    <property type="evidence" value="ECO:0007669"/>
    <property type="project" value="UniProtKB-KW"/>
</dbReference>
<dbReference type="Gene3D" id="3.40.50.300">
    <property type="entry name" value="P-loop containing nucleotide triphosphate hydrolases"/>
    <property type="match status" value="1"/>
</dbReference>
<evidence type="ECO:0000256" key="6">
    <source>
        <dbReference type="SAM" id="Coils"/>
    </source>
</evidence>
<evidence type="ECO:0000256" key="3">
    <source>
        <dbReference type="ARBA" id="ARBA00022776"/>
    </source>
</evidence>
<evidence type="ECO:0000256" key="5">
    <source>
        <dbReference type="ARBA" id="ARBA00023306"/>
    </source>
</evidence>
<sequence length="193" mass="22400">MENNLGKKLNECIANIQKINAPNLKAMKKLDMAREKLQETDKEFENVRKKARKTKQAFERVKAERYKRFMDCFQLVSDRIDGIYKSLAQNHYQPAPFFVLDEIDAALDNTNISKVASYIVEKINSLQTIVISLKEEFYSHANALIGICPNIDQGVLVSQVLTLDLTEYYEHKRRCEFIISIRCSRILPRLLLV</sequence>
<reference evidence="8 9" key="1">
    <citation type="submission" date="2020-04" db="EMBL/GenBank/DDBJ databases">
        <authorList>
            <person name="Alioto T."/>
            <person name="Alioto T."/>
            <person name="Gomez Garrido J."/>
        </authorList>
    </citation>
    <scope>NUCLEOTIDE SEQUENCE [LARGE SCALE GENOMIC DNA]</scope>
</reference>
<dbReference type="OrthoDB" id="413649at2759"/>
<feature type="domain" description="RecF/RecN/SMC N-terminal" evidence="7">
    <location>
        <begin position="87"/>
        <end position="149"/>
    </location>
</feature>
<comment type="caution">
    <text evidence="8">The sequence shown here is derived from an EMBL/GenBank/DDBJ whole genome shotgun (WGS) entry which is preliminary data.</text>
</comment>
<comment type="subcellular location">
    <subcellularLocation>
        <location evidence="1">Nucleus</location>
    </subcellularLocation>
</comment>
<keyword evidence="2" id="KW-0132">Cell division</keyword>
<organism evidence="8 9">
    <name type="scientific">Cloeon dipterum</name>
    <dbReference type="NCBI Taxonomy" id="197152"/>
    <lineage>
        <taxon>Eukaryota</taxon>
        <taxon>Metazoa</taxon>
        <taxon>Ecdysozoa</taxon>
        <taxon>Arthropoda</taxon>
        <taxon>Hexapoda</taxon>
        <taxon>Insecta</taxon>
        <taxon>Pterygota</taxon>
        <taxon>Palaeoptera</taxon>
        <taxon>Ephemeroptera</taxon>
        <taxon>Pisciforma</taxon>
        <taxon>Baetidae</taxon>
        <taxon>Cloeon</taxon>
    </lineage>
</organism>
<protein>
    <recommendedName>
        <fullName evidence="7">RecF/RecN/SMC N-terminal domain-containing protein</fullName>
    </recommendedName>
</protein>
<dbReference type="GO" id="GO:0007062">
    <property type="term" value="P:sister chromatid cohesion"/>
    <property type="evidence" value="ECO:0007669"/>
    <property type="project" value="TreeGrafter"/>
</dbReference>
<dbReference type="InterPro" id="IPR003395">
    <property type="entry name" value="RecF/RecN/SMC_N"/>
</dbReference>
<dbReference type="SUPFAM" id="SSF52540">
    <property type="entry name" value="P-loop containing nucleoside triphosphate hydrolases"/>
    <property type="match status" value="1"/>
</dbReference>
<feature type="coiled-coil region" evidence="6">
    <location>
        <begin position="23"/>
        <end position="64"/>
    </location>
</feature>
<dbReference type="EMBL" id="CADEPI010000231">
    <property type="protein sequence ID" value="CAB3381329.1"/>
    <property type="molecule type" value="Genomic_DNA"/>
</dbReference>
<keyword evidence="9" id="KW-1185">Reference proteome</keyword>
<keyword evidence="5" id="KW-0131">Cell cycle</keyword>
<name>A0A8S1DT46_9INSE</name>
<dbReference type="Proteomes" id="UP000494165">
    <property type="component" value="Unassembled WGS sequence"/>
</dbReference>
<evidence type="ECO:0000256" key="2">
    <source>
        <dbReference type="ARBA" id="ARBA00022618"/>
    </source>
</evidence>
<dbReference type="GO" id="GO:0003677">
    <property type="term" value="F:DNA binding"/>
    <property type="evidence" value="ECO:0007669"/>
    <property type="project" value="TreeGrafter"/>
</dbReference>
<dbReference type="GO" id="GO:0005634">
    <property type="term" value="C:nucleus"/>
    <property type="evidence" value="ECO:0007669"/>
    <property type="project" value="UniProtKB-SubCell"/>
</dbReference>
<dbReference type="PANTHER" id="PTHR18937:SF12">
    <property type="entry name" value="STRUCTURAL MAINTENANCE OF CHROMOSOMES PROTEIN"/>
    <property type="match status" value="1"/>
</dbReference>
<gene>
    <name evidence="8" type="ORF">CLODIP_2_CD11098</name>
</gene>
<keyword evidence="3" id="KW-0498">Mitosis</keyword>
<dbReference type="Pfam" id="PF02463">
    <property type="entry name" value="SMC_N"/>
    <property type="match status" value="1"/>
</dbReference>
<dbReference type="GO" id="GO:0008278">
    <property type="term" value="C:cohesin complex"/>
    <property type="evidence" value="ECO:0007669"/>
    <property type="project" value="TreeGrafter"/>
</dbReference>
<keyword evidence="6" id="KW-0175">Coiled coil</keyword>